<evidence type="ECO:0000256" key="1">
    <source>
        <dbReference type="ARBA" id="ARBA00004141"/>
    </source>
</evidence>
<dbReference type="InterPro" id="IPR018108">
    <property type="entry name" value="MCP_transmembrane"/>
</dbReference>
<evidence type="ECO:0000256" key="2">
    <source>
        <dbReference type="ARBA" id="ARBA00006375"/>
    </source>
</evidence>
<dbReference type="GO" id="GO:0015187">
    <property type="term" value="F:glycine transmembrane transporter activity"/>
    <property type="evidence" value="ECO:0007669"/>
    <property type="project" value="TreeGrafter"/>
</dbReference>
<dbReference type="Pfam" id="PF00153">
    <property type="entry name" value="Mito_carr"/>
    <property type="match status" value="1"/>
</dbReference>
<evidence type="ECO:0000313" key="8">
    <source>
        <dbReference type="Proteomes" id="UP000194236"/>
    </source>
</evidence>
<dbReference type="Proteomes" id="UP000194236">
    <property type="component" value="Unassembled WGS sequence"/>
</dbReference>
<evidence type="ECO:0000313" key="7">
    <source>
        <dbReference type="EMBL" id="OTF76216.1"/>
    </source>
</evidence>
<comment type="similarity">
    <text evidence="2 6">Belongs to the mitochondrial carrier (TC 2.A.29) family.</text>
</comment>
<protein>
    <submittedName>
        <fullName evidence="7">Uncharacterized protein</fullName>
    </submittedName>
</protein>
<keyword evidence="4 5" id="KW-0472">Membrane</keyword>
<dbReference type="Gene3D" id="1.50.40.10">
    <property type="entry name" value="Mitochondrial carrier domain"/>
    <property type="match status" value="1"/>
</dbReference>
<feature type="repeat" description="Solcar" evidence="5">
    <location>
        <begin position="24"/>
        <end position="107"/>
    </location>
</feature>
<organism evidence="7 8">
    <name type="scientific">Euroglyphus maynei</name>
    <name type="common">Mayne's house dust mite</name>
    <dbReference type="NCBI Taxonomy" id="6958"/>
    <lineage>
        <taxon>Eukaryota</taxon>
        <taxon>Metazoa</taxon>
        <taxon>Ecdysozoa</taxon>
        <taxon>Arthropoda</taxon>
        <taxon>Chelicerata</taxon>
        <taxon>Arachnida</taxon>
        <taxon>Acari</taxon>
        <taxon>Acariformes</taxon>
        <taxon>Sarcoptiformes</taxon>
        <taxon>Astigmata</taxon>
        <taxon>Psoroptidia</taxon>
        <taxon>Analgoidea</taxon>
        <taxon>Pyroglyphidae</taxon>
        <taxon>Pyroglyphinae</taxon>
        <taxon>Euroglyphus</taxon>
    </lineage>
</organism>
<keyword evidence="3 5" id="KW-0812">Transmembrane</keyword>
<dbReference type="OrthoDB" id="1924968at2759"/>
<dbReference type="GO" id="GO:0005739">
    <property type="term" value="C:mitochondrion"/>
    <property type="evidence" value="ECO:0007669"/>
    <property type="project" value="TreeGrafter"/>
</dbReference>
<evidence type="ECO:0000256" key="6">
    <source>
        <dbReference type="RuleBase" id="RU000488"/>
    </source>
</evidence>
<dbReference type="PROSITE" id="PS50920">
    <property type="entry name" value="SOLCAR"/>
    <property type="match status" value="1"/>
</dbReference>
<accession>A0A1Y3B9E5</accession>
<evidence type="ECO:0000256" key="5">
    <source>
        <dbReference type="PROSITE-ProRule" id="PRU00282"/>
    </source>
</evidence>
<comment type="subcellular location">
    <subcellularLocation>
        <location evidence="1">Membrane</location>
        <topology evidence="1">Multi-pass membrane protein</topology>
    </subcellularLocation>
</comment>
<dbReference type="GO" id="GO:0016020">
    <property type="term" value="C:membrane"/>
    <property type="evidence" value="ECO:0007669"/>
    <property type="project" value="UniProtKB-SubCell"/>
</dbReference>
<keyword evidence="8" id="KW-1185">Reference proteome</keyword>
<evidence type="ECO:0000256" key="3">
    <source>
        <dbReference type="ARBA" id="ARBA00022692"/>
    </source>
</evidence>
<dbReference type="InterPro" id="IPR023395">
    <property type="entry name" value="MCP_dom_sf"/>
</dbReference>
<dbReference type="SUPFAM" id="SSF103506">
    <property type="entry name" value="Mitochondrial carrier"/>
    <property type="match status" value="1"/>
</dbReference>
<dbReference type="PANTHER" id="PTHR46181">
    <property type="entry name" value="MITOCHONDRIAL GLYCINE TRANSPORTER"/>
    <property type="match status" value="1"/>
</dbReference>
<reference evidence="7 8" key="1">
    <citation type="submission" date="2017-03" db="EMBL/GenBank/DDBJ databases">
        <title>Genome Survey of Euroglyphus maynei.</title>
        <authorList>
            <person name="Arlian L.G."/>
            <person name="Morgan M.S."/>
            <person name="Rider S.D."/>
        </authorList>
    </citation>
    <scope>NUCLEOTIDE SEQUENCE [LARGE SCALE GENOMIC DNA]</scope>
    <source>
        <strain evidence="7">Arlian Lab</strain>
        <tissue evidence="7">Whole body</tissue>
    </source>
</reference>
<dbReference type="AlphaFoldDB" id="A0A1Y3B9E5"/>
<evidence type="ECO:0000256" key="4">
    <source>
        <dbReference type="ARBA" id="ARBA00023136"/>
    </source>
</evidence>
<sequence>MSNFQSSFGSNETEKFLVRYLSERPMLKSFVVGSLSGTCSTLLFQPLDLLKTRVQNAHLSSLAISRNQNVSSSAISSTRFFTVTFETIKNEQLIGLWRGTAPVCIFV</sequence>
<keyword evidence="6" id="KW-0813">Transport</keyword>
<dbReference type="EMBL" id="MUJZ01038537">
    <property type="protein sequence ID" value="OTF76216.1"/>
    <property type="molecule type" value="Genomic_DNA"/>
</dbReference>
<proteinExistence type="inferred from homology"/>
<name>A0A1Y3B9E5_EURMA</name>
<comment type="caution">
    <text evidence="7">The sequence shown here is derived from an EMBL/GenBank/DDBJ whole genome shotgun (WGS) entry which is preliminary data.</text>
</comment>
<dbReference type="PANTHER" id="PTHR46181:SF3">
    <property type="entry name" value="MITOCHONDRIAL GLYCINE TRANSPORTER"/>
    <property type="match status" value="1"/>
</dbReference>
<gene>
    <name evidence="7" type="ORF">BLA29_010767</name>
</gene>
<dbReference type="GO" id="GO:1904983">
    <property type="term" value="P:glycine import into mitochondrion"/>
    <property type="evidence" value="ECO:0007669"/>
    <property type="project" value="TreeGrafter"/>
</dbReference>